<evidence type="ECO:0000313" key="2">
    <source>
        <dbReference type="Proteomes" id="UP000179920"/>
    </source>
</evidence>
<protein>
    <submittedName>
        <fullName evidence="1">Uncharacterized protein</fullName>
    </submittedName>
</protein>
<sequence>MVSSYDSSSSCAAIRSHDNEVLGSHRWAELNTGWLVWELSLRNTFQPNASEIRHLAGEHKWEWSKESIASYFYTKLSLLRAAFTTCQETNLLNEICYGLPVWLQLDVHTHLLSNPNMDNLLTELHNLEGPWKATLCSGSHYNSRNDPVPQQLTPPTTYSMPSQLLLGTVNAPRGKTALPRQDINTSNKFGLAANYDPANNSYINKDCCCIRTYKLPNS</sequence>
<proteinExistence type="predicted"/>
<dbReference type="OrthoDB" id="3359351at2759"/>
<dbReference type="AlphaFoldDB" id="A0A1K0GZM0"/>
<evidence type="ECO:0000313" key="1">
    <source>
        <dbReference type="EMBL" id="SAM63561.1"/>
    </source>
</evidence>
<dbReference type="Proteomes" id="UP000179920">
    <property type="component" value="Chromosome I"/>
</dbReference>
<gene>
    <name evidence="1" type="ORF">UBRO_20421</name>
</gene>
<organism evidence="1 2">
    <name type="scientific">Ustilago bromivora</name>
    <dbReference type="NCBI Taxonomy" id="307758"/>
    <lineage>
        <taxon>Eukaryota</taxon>
        <taxon>Fungi</taxon>
        <taxon>Dikarya</taxon>
        <taxon>Basidiomycota</taxon>
        <taxon>Ustilaginomycotina</taxon>
        <taxon>Ustilaginomycetes</taxon>
        <taxon>Ustilaginales</taxon>
        <taxon>Ustilaginaceae</taxon>
        <taxon>Ustilago</taxon>
    </lineage>
</organism>
<reference evidence="2" key="1">
    <citation type="submission" date="2016-04" db="EMBL/GenBank/DDBJ databases">
        <authorList>
            <person name="Guldener U."/>
            <person name="Guldener U."/>
        </authorList>
    </citation>
    <scope>NUCLEOTIDE SEQUENCE [LARGE SCALE GENOMIC DNA]</scope>
    <source>
        <strain evidence="2">UB2112</strain>
    </source>
</reference>
<name>A0A1K0GZM0_9BASI</name>
<accession>A0A1K0GZM0</accession>
<dbReference type="EMBL" id="LT558117">
    <property type="protein sequence ID" value="SAM63561.1"/>
    <property type="molecule type" value="Genomic_DNA"/>
</dbReference>